<feature type="signal peptide" evidence="1">
    <location>
        <begin position="1"/>
        <end position="18"/>
    </location>
</feature>
<comment type="caution">
    <text evidence="2">The sequence shown here is derived from an EMBL/GenBank/DDBJ whole genome shotgun (WGS) entry which is preliminary data.</text>
</comment>
<evidence type="ECO:0000313" key="3">
    <source>
        <dbReference type="Proteomes" id="UP001519460"/>
    </source>
</evidence>
<dbReference type="AlphaFoldDB" id="A0ABD0LB44"/>
<dbReference type="Gene3D" id="2.30.230.10">
    <property type="entry name" value="Lipovitellin, beta-sheet shell regions, chain A"/>
    <property type="match status" value="1"/>
</dbReference>
<reference evidence="2 3" key="1">
    <citation type="journal article" date="2023" name="Sci. Data">
        <title>Genome assembly of the Korean intertidal mud-creeper Batillaria attramentaria.</title>
        <authorList>
            <person name="Patra A.K."/>
            <person name="Ho P.T."/>
            <person name="Jun S."/>
            <person name="Lee S.J."/>
            <person name="Kim Y."/>
            <person name="Won Y.J."/>
        </authorList>
    </citation>
    <scope>NUCLEOTIDE SEQUENCE [LARGE SCALE GENOMIC DNA]</scope>
    <source>
        <strain evidence="2">Wonlab-2016</strain>
    </source>
</reference>
<evidence type="ECO:0000313" key="2">
    <source>
        <dbReference type="EMBL" id="KAK7496781.1"/>
    </source>
</evidence>
<name>A0ABD0LB44_9CAEN</name>
<keyword evidence="1" id="KW-0732">Signal</keyword>
<dbReference type="InterPro" id="IPR015816">
    <property type="entry name" value="Vitellinogen_b-sht_N"/>
</dbReference>
<proteinExistence type="predicted"/>
<keyword evidence="3" id="KW-1185">Reference proteome</keyword>
<organism evidence="2 3">
    <name type="scientific">Batillaria attramentaria</name>
    <dbReference type="NCBI Taxonomy" id="370345"/>
    <lineage>
        <taxon>Eukaryota</taxon>
        <taxon>Metazoa</taxon>
        <taxon>Spiralia</taxon>
        <taxon>Lophotrochozoa</taxon>
        <taxon>Mollusca</taxon>
        <taxon>Gastropoda</taxon>
        <taxon>Caenogastropoda</taxon>
        <taxon>Sorbeoconcha</taxon>
        <taxon>Cerithioidea</taxon>
        <taxon>Batillariidae</taxon>
        <taxon>Batillaria</taxon>
    </lineage>
</organism>
<dbReference type="Proteomes" id="UP001519460">
    <property type="component" value="Unassembled WGS sequence"/>
</dbReference>
<evidence type="ECO:0000256" key="1">
    <source>
        <dbReference type="SAM" id="SignalP"/>
    </source>
</evidence>
<protein>
    <submittedName>
        <fullName evidence="2">Uncharacterized protein</fullName>
    </submittedName>
</protein>
<dbReference type="EMBL" id="JACVVK020000064">
    <property type="protein sequence ID" value="KAK7496781.1"/>
    <property type="molecule type" value="Genomic_DNA"/>
</dbReference>
<feature type="chain" id="PRO_5044819390" evidence="1">
    <location>
        <begin position="19"/>
        <end position="215"/>
    </location>
</feature>
<gene>
    <name evidence="2" type="ORF">BaRGS_00011990</name>
</gene>
<sequence>MWALPLTLAACLLAGGRAYFFESGYTHHYTYKAENDLLGQGNITTILKFQVSAVNETENGHRLHSLTVDSLVQFMKGGPVMNNPHGWDLTKTFLFVVDDTGGVRLVHCHPEDHEELLVIKKAMVSVFSVHVKIKYDEKEWVYKAEETDHLGRLEHSYRAQRTATGLKLERNFSSFDDAHRFHEKTLHYDHHGTLHKAETKDRVHLKDRLPPPEKT</sequence>
<accession>A0ABD0LB44</accession>